<sequence length="242" mass="26439">MEHQARLLQQRLRLYRVIAAEPYAESVRKISAARIWQDPCQLLLLLRHVSEGLPTAPGCSCERCYVLYEHERAANEKKRAGGAAAHEQTDLARLRKALVHELSYSPLLATPLRTEDSQPQSTVFSERTPRGLEPSDDAPASAGAALTSGVEDVMSTNLSRTNSLSSGSGTELDGRLGEPSPGTEPTWAMQLMELQQVWEIATTPVPLHEAFAASIPTLTNHDRAGSDDDDDDDDDELPTPDS</sequence>
<dbReference type="EMBL" id="VWRR01000014">
    <property type="protein sequence ID" value="KAF6001598.1"/>
    <property type="molecule type" value="Genomic_DNA"/>
</dbReference>
<gene>
    <name evidence="2" type="ORF">F1559_003986</name>
</gene>
<evidence type="ECO:0000313" key="3">
    <source>
        <dbReference type="Proteomes" id="UP000530660"/>
    </source>
</evidence>
<feature type="region of interest" description="Disordered" evidence="1">
    <location>
        <begin position="215"/>
        <end position="242"/>
    </location>
</feature>
<protein>
    <submittedName>
        <fullName evidence="2">Uncharacterized protein</fullName>
    </submittedName>
</protein>
<evidence type="ECO:0000256" key="1">
    <source>
        <dbReference type="SAM" id="MobiDB-lite"/>
    </source>
</evidence>
<dbReference type="Proteomes" id="UP000530660">
    <property type="component" value="Unassembled WGS sequence"/>
</dbReference>
<proteinExistence type="predicted"/>
<dbReference type="OrthoDB" id="11797at2759"/>
<feature type="compositionally biased region" description="Acidic residues" evidence="1">
    <location>
        <begin position="227"/>
        <end position="242"/>
    </location>
</feature>
<keyword evidence="3" id="KW-1185">Reference proteome</keyword>
<evidence type="ECO:0000313" key="2">
    <source>
        <dbReference type="EMBL" id="KAF6001598.1"/>
    </source>
</evidence>
<accession>A0A7J7IF10</accession>
<dbReference type="AlphaFoldDB" id="A0A7J7IF10"/>
<feature type="region of interest" description="Disordered" evidence="1">
    <location>
        <begin position="110"/>
        <end position="146"/>
    </location>
</feature>
<feature type="region of interest" description="Disordered" evidence="1">
    <location>
        <begin position="159"/>
        <end position="185"/>
    </location>
</feature>
<comment type="caution">
    <text evidence="2">The sequence shown here is derived from an EMBL/GenBank/DDBJ whole genome shotgun (WGS) entry which is preliminary data.</text>
</comment>
<feature type="compositionally biased region" description="Low complexity" evidence="1">
    <location>
        <begin position="159"/>
        <end position="169"/>
    </location>
</feature>
<organism evidence="2 3">
    <name type="scientific">Cyanidiococcus yangmingshanensis</name>
    <dbReference type="NCBI Taxonomy" id="2690220"/>
    <lineage>
        <taxon>Eukaryota</taxon>
        <taxon>Rhodophyta</taxon>
        <taxon>Bangiophyceae</taxon>
        <taxon>Cyanidiales</taxon>
        <taxon>Cyanidiaceae</taxon>
        <taxon>Cyanidiococcus</taxon>
    </lineage>
</organism>
<reference evidence="2 3" key="1">
    <citation type="journal article" date="2020" name="J. Phycol.">
        <title>Comparative genome analysis reveals Cyanidiococcus gen. nov., a new extremophilic red algal genus sister to Cyanidioschyzon (Cyanidioschyzonaceae, Rhodophyta).</title>
        <authorList>
            <person name="Liu S.-L."/>
            <person name="Chiang Y.-R."/>
            <person name="Yoon H.S."/>
            <person name="Fu H.-Y."/>
        </authorList>
    </citation>
    <scope>NUCLEOTIDE SEQUENCE [LARGE SCALE GENOMIC DNA]</scope>
    <source>
        <strain evidence="2 3">THAL066</strain>
    </source>
</reference>
<name>A0A7J7IF10_9RHOD</name>